<proteinExistence type="predicted"/>
<evidence type="ECO:0000313" key="1">
    <source>
        <dbReference type="EMBL" id="XCD03296.1"/>
    </source>
</evidence>
<evidence type="ECO:0000313" key="2">
    <source>
        <dbReference type="EMBL" id="XCD04422.1"/>
    </source>
</evidence>
<dbReference type="EMBL" id="PP511458">
    <property type="protein sequence ID" value="XCD04422.1"/>
    <property type="molecule type" value="Genomic_DNA"/>
</dbReference>
<protein>
    <submittedName>
        <fullName evidence="1">Uncharacterized protein</fullName>
    </submittedName>
</protein>
<reference evidence="1" key="1">
    <citation type="submission" date="2024-03" db="EMBL/GenBank/DDBJ databases">
        <title>Diverse circular DNA viruses in blood, oral, and fecal samples of captive lemurs.</title>
        <authorList>
            <person name="Paietta E.N."/>
            <person name="Kraberger S."/>
            <person name="Lund M.C."/>
            <person name="Custer J.M."/>
            <person name="Vargas K.M."/>
            <person name="Ehmke E.E."/>
            <person name="Yoder A.D."/>
            <person name="Varsani A."/>
        </authorList>
    </citation>
    <scope>NUCLEOTIDE SEQUENCE</scope>
    <source>
        <strain evidence="1">Duke_18_42</strain>
        <strain evidence="2">Duke_23FS_33</strain>
        <strain evidence="3">Duke_24FF_976</strain>
    </source>
</reference>
<accession>A0AAU8AVT4</accession>
<sequence length="73" mass="8249">MAATNWTVIRRNKKSGHIAMCNLESKWTYKTALGIATESNIDESYELVCVVETSKILLKDEKKSEDKEELSIG</sequence>
<name>A0AAU8AVT4_9VIRU</name>
<dbReference type="EMBL" id="PP511339">
    <property type="protein sequence ID" value="XCD03296.1"/>
    <property type="molecule type" value="Genomic_DNA"/>
</dbReference>
<organism evidence="1">
    <name type="scientific">Dulem virus 218</name>
    <dbReference type="NCBI Taxonomy" id="3145695"/>
    <lineage>
        <taxon>Viruses</taxon>
        <taxon>Monodnaviria</taxon>
        <taxon>Sangervirae</taxon>
        <taxon>Phixviricota</taxon>
        <taxon>Malgrandaviricetes</taxon>
        <taxon>Petitvirales</taxon>
        <taxon>Microviridae</taxon>
        <taxon>Microvirus</taxon>
    </lineage>
</organism>
<evidence type="ECO:0000313" key="3">
    <source>
        <dbReference type="EMBL" id="XCD04675.1"/>
    </source>
</evidence>
<dbReference type="EMBL" id="PP511492">
    <property type="protein sequence ID" value="XCD04675.1"/>
    <property type="molecule type" value="Genomic_DNA"/>
</dbReference>